<dbReference type="PROSITE" id="PS50113">
    <property type="entry name" value="PAC"/>
    <property type="match status" value="2"/>
</dbReference>
<feature type="non-terminal residue" evidence="8">
    <location>
        <position position="344"/>
    </location>
</feature>
<feature type="domain" description="PAC" evidence="7">
    <location>
        <begin position="286"/>
        <end position="338"/>
    </location>
</feature>
<evidence type="ECO:0000313" key="8">
    <source>
        <dbReference type="EMBL" id="GAG85032.1"/>
    </source>
</evidence>
<evidence type="ECO:0000256" key="1">
    <source>
        <dbReference type="ARBA" id="ARBA00000085"/>
    </source>
</evidence>
<sequence length="344" mass="39479">IKGKYLYDLYSEKISDKIYADNVEIIESETAKCGIEESLETPNGMIWVRSDKIPYKDANGKVIGVIGVLFDITDQKERDKDMKESEEKFRIIAERSFDIIIVADEKGICSYVSPSIDRVLGYKPEEIVSKHFQILFPENMNKKVEGICNTLIQGKEIEGVNLEIIRKDRGKAIVEINGSSIIKDEKVVGIQIHLRNITERKLEEEMIEKEKNKLQKYIDVAGIILKIIDRNGKVSLINNRGCEVLGYAKEEILGKNWVDNFVPERLQNKMNDILAKLRSKQTISYEHFESPILTINGEEKIISWYNTALKDEKGEFQGILSSGEDVTIKSKVERELQENYQKLQ</sequence>
<dbReference type="InterPro" id="IPR035965">
    <property type="entry name" value="PAS-like_dom_sf"/>
</dbReference>
<keyword evidence="4" id="KW-0808">Transferase</keyword>
<dbReference type="InterPro" id="IPR000700">
    <property type="entry name" value="PAS-assoc_C"/>
</dbReference>
<gene>
    <name evidence="8" type="ORF">S01H4_22124</name>
</gene>
<dbReference type="AlphaFoldDB" id="X1BV70"/>
<dbReference type="SMART" id="SM00091">
    <property type="entry name" value="PAS"/>
    <property type="match status" value="2"/>
</dbReference>
<name>X1BV70_9ZZZZ</name>
<feature type="non-terminal residue" evidence="8">
    <location>
        <position position="1"/>
    </location>
</feature>
<dbReference type="InterPro" id="IPR000014">
    <property type="entry name" value="PAS"/>
</dbReference>
<comment type="caution">
    <text evidence="8">The sequence shown here is derived from an EMBL/GenBank/DDBJ whole genome shotgun (WGS) entry which is preliminary data.</text>
</comment>
<dbReference type="Pfam" id="PF13426">
    <property type="entry name" value="PAS_9"/>
    <property type="match status" value="2"/>
</dbReference>
<dbReference type="PROSITE" id="PS50112">
    <property type="entry name" value="PAS"/>
    <property type="match status" value="2"/>
</dbReference>
<keyword evidence="3" id="KW-0597">Phosphoprotein</keyword>
<dbReference type="Gene3D" id="3.30.450.20">
    <property type="entry name" value="PAS domain"/>
    <property type="match status" value="3"/>
</dbReference>
<reference evidence="8" key="1">
    <citation type="journal article" date="2014" name="Front. Microbiol.">
        <title>High frequency of phylogenetically diverse reductive dehalogenase-homologous genes in deep subseafloor sedimentary metagenomes.</title>
        <authorList>
            <person name="Kawai M."/>
            <person name="Futagami T."/>
            <person name="Toyoda A."/>
            <person name="Takaki Y."/>
            <person name="Nishi S."/>
            <person name="Hori S."/>
            <person name="Arai W."/>
            <person name="Tsubouchi T."/>
            <person name="Morono Y."/>
            <person name="Uchiyama I."/>
            <person name="Ito T."/>
            <person name="Fujiyama A."/>
            <person name="Inagaki F."/>
            <person name="Takami H."/>
        </authorList>
    </citation>
    <scope>NUCLEOTIDE SEQUENCE</scope>
    <source>
        <strain evidence="8">Expedition CK06-06</strain>
    </source>
</reference>
<dbReference type="EMBL" id="BART01010094">
    <property type="protein sequence ID" value="GAG85032.1"/>
    <property type="molecule type" value="Genomic_DNA"/>
</dbReference>
<dbReference type="NCBIfam" id="TIGR00229">
    <property type="entry name" value="sensory_box"/>
    <property type="match status" value="2"/>
</dbReference>
<organism evidence="8">
    <name type="scientific">marine sediment metagenome</name>
    <dbReference type="NCBI Taxonomy" id="412755"/>
    <lineage>
        <taxon>unclassified sequences</taxon>
        <taxon>metagenomes</taxon>
        <taxon>ecological metagenomes</taxon>
    </lineage>
</organism>
<accession>X1BV70</accession>
<evidence type="ECO:0000256" key="2">
    <source>
        <dbReference type="ARBA" id="ARBA00012438"/>
    </source>
</evidence>
<comment type="catalytic activity">
    <reaction evidence="1">
        <text>ATP + protein L-histidine = ADP + protein N-phospho-L-histidine.</text>
        <dbReference type="EC" id="2.7.13.3"/>
    </reaction>
</comment>
<proteinExistence type="predicted"/>
<evidence type="ECO:0000259" key="6">
    <source>
        <dbReference type="PROSITE" id="PS50112"/>
    </source>
</evidence>
<dbReference type="PANTHER" id="PTHR43304">
    <property type="entry name" value="PHYTOCHROME-LIKE PROTEIN CPH1"/>
    <property type="match status" value="1"/>
</dbReference>
<protein>
    <recommendedName>
        <fullName evidence="2">histidine kinase</fullName>
        <ecNumber evidence="2">2.7.13.3</ecNumber>
    </recommendedName>
</protein>
<dbReference type="PANTHER" id="PTHR43304:SF1">
    <property type="entry name" value="PAC DOMAIN-CONTAINING PROTEIN"/>
    <property type="match status" value="1"/>
</dbReference>
<feature type="domain" description="PAS" evidence="6">
    <location>
        <begin position="210"/>
        <end position="281"/>
    </location>
</feature>
<dbReference type="SMART" id="SM00086">
    <property type="entry name" value="PAC"/>
    <property type="match status" value="3"/>
</dbReference>
<dbReference type="InterPro" id="IPR052162">
    <property type="entry name" value="Sensor_kinase/Photoreceptor"/>
</dbReference>
<dbReference type="CDD" id="cd00130">
    <property type="entry name" value="PAS"/>
    <property type="match status" value="2"/>
</dbReference>
<feature type="domain" description="PAS" evidence="6">
    <location>
        <begin position="85"/>
        <end position="154"/>
    </location>
</feature>
<dbReference type="SUPFAM" id="SSF55785">
    <property type="entry name" value="PYP-like sensor domain (PAS domain)"/>
    <property type="match status" value="3"/>
</dbReference>
<dbReference type="InterPro" id="IPR001610">
    <property type="entry name" value="PAC"/>
</dbReference>
<dbReference type="EC" id="2.7.13.3" evidence="2"/>
<evidence type="ECO:0000256" key="3">
    <source>
        <dbReference type="ARBA" id="ARBA00022553"/>
    </source>
</evidence>
<feature type="domain" description="PAC" evidence="7">
    <location>
        <begin position="29"/>
        <end position="84"/>
    </location>
</feature>
<keyword evidence="5" id="KW-0418">Kinase</keyword>
<evidence type="ECO:0000259" key="7">
    <source>
        <dbReference type="PROSITE" id="PS50113"/>
    </source>
</evidence>
<dbReference type="InterPro" id="IPR013656">
    <property type="entry name" value="PAS_4"/>
</dbReference>
<dbReference type="Pfam" id="PF08448">
    <property type="entry name" value="PAS_4"/>
    <property type="match status" value="1"/>
</dbReference>
<evidence type="ECO:0000256" key="4">
    <source>
        <dbReference type="ARBA" id="ARBA00022679"/>
    </source>
</evidence>
<evidence type="ECO:0000256" key="5">
    <source>
        <dbReference type="ARBA" id="ARBA00022777"/>
    </source>
</evidence>
<dbReference type="GO" id="GO:0004673">
    <property type="term" value="F:protein histidine kinase activity"/>
    <property type="evidence" value="ECO:0007669"/>
    <property type="project" value="UniProtKB-EC"/>
</dbReference>